<dbReference type="PANTHER" id="PTHR42693">
    <property type="entry name" value="ARYLSULFATASE FAMILY MEMBER"/>
    <property type="match status" value="1"/>
</dbReference>
<dbReference type="InterPro" id="IPR000917">
    <property type="entry name" value="Sulfatase_N"/>
</dbReference>
<dbReference type="InterPro" id="IPR050738">
    <property type="entry name" value="Sulfatase"/>
</dbReference>
<dbReference type="InterPro" id="IPR017850">
    <property type="entry name" value="Alkaline_phosphatase_core_sf"/>
</dbReference>
<organism evidence="6 7">
    <name type="scientific">Negadavirga shengliensis</name>
    <dbReference type="NCBI Taxonomy" id="1389218"/>
    <lineage>
        <taxon>Bacteria</taxon>
        <taxon>Pseudomonadati</taxon>
        <taxon>Bacteroidota</taxon>
        <taxon>Cytophagia</taxon>
        <taxon>Cytophagales</taxon>
        <taxon>Cyclobacteriaceae</taxon>
        <taxon>Negadavirga</taxon>
    </lineage>
</organism>
<evidence type="ECO:0000313" key="6">
    <source>
        <dbReference type="EMBL" id="MFC4870298.1"/>
    </source>
</evidence>
<gene>
    <name evidence="6" type="ORF">ACFPFU_01285</name>
</gene>
<keyword evidence="7" id="KW-1185">Reference proteome</keyword>
<keyword evidence="4" id="KW-0106">Calcium</keyword>
<sequence>MRSINGLIRYLLFFLSHSLVMNKSMDQKNHTRNIAIIIGNDCTNSDLSKCGEGNIKAPEIGQLAAKGLTLNKAFGCVAIACMTVLLFNTREVSAQSGHPNVVLIFIDDMGYGDLSCFGNQVIQTPHIDGLAKRGIRFTNFYVNSPICSPSRAALLTGKYPMSWKIHSYIERREENERRGMNDWLDADAPTLAKVFKENGYRTGHFGKWHLGGGRDVGDAPLPSTYGFDRSLVSFEGLGNRILFRNDRLSEASSKLGNGPVTWVEKHESTKIYVDSALNFIQENPSDPFYVHLFPNDVHDPHLPVTGAVEKYQGMARSASEARFFAVLEDLDEQIGRFIGSLDEMGKLDNTIIVFTSDNGPTDWPRYYRDGEYPPGFTGGFLGRKWSLYEGGIRMPFIVSWPKKIPEGMTDSQTVMSAVDLMPSLMRLADLQGVPNGDGEDRSQAMLGTPLTDHRPIMWEYGSAQGGSILPGHDKNVSPNLAILDKGWKLLINADSSRAELYHIDEDPFESKNRVNDKGELARKLAAKVLDWRRRYAVPLIE</sequence>
<evidence type="ECO:0000256" key="3">
    <source>
        <dbReference type="ARBA" id="ARBA00022801"/>
    </source>
</evidence>
<dbReference type="SUPFAM" id="SSF53649">
    <property type="entry name" value="Alkaline phosphatase-like"/>
    <property type="match status" value="1"/>
</dbReference>
<evidence type="ECO:0000256" key="2">
    <source>
        <dbReference type="ARBA" id="ARBA00022723"/>
    </source>
</evidence>
<evidence type="ECO:0000256" key="4">
    <source>
        <dbReference type="ARBA" id="ARBA00022837"/>
    </source>
</evidence>
<proteinExistence type="inferred from homology"/>
<dbReference type="Gene3D" id="3.40.720.10">
    <property type="entry name" value="Alkaline Phosphatase, subunit A"/>
    <property type="match status" value="1"/>
</dbReference>
<evidence type="ECO:0000259" key="5">
    <source>
        <dbReference type="Pfam" id="PF00884"/>
    </source>
</evidence>
<dbReference type="Pfam" id="PF00884">
    <property type="entry name" value="Sulfatase"/>
    <property type="match status" value="1"/>
</dbReference>
<feature type="domain" description="Sulfatase N-terminal" evidence="5">
    <location>
        <begin position="99"/>
        <end position="429"/>
    </location>
</feature>
<dbReference type="PANTHER" id="PTHR42693:SF33">
    <property type="entry name" value="ARYLSULFATASE"/>
    <property type="match status" value="1"/>
</dbReference>
<name>A0ABV9SVA9_9BACT</name>
<dbReference type="RefSeq" id="WP_377060709.1">
    <property type="nucleotide sequence ID" value="NZ_JBHSJJ010000001.1"/>
</dbReference>
<reference evidence="7" key="1">
    <citation type="journal article" date="2019" name="Int. J. Syst. Evol. Microbiol.">
        <title>The Global Catalogue of Microorganisms (GCM) 10K type strain sequencing project: providing services to taxonomists for standard genome sequencing and annotation.</title>
        <authorList>
            <consortium name="The Broad Institute Genomics Platform"/>
            <consortium name="The Broad Institute Genome Sequencing Center for Infectious Disease"/>
            <person name="Wu L."/>
            <person name="Ma J."/>
        </authorList>
    </citation>
    <scope>NUCLEOTIDE SEQUENCE [LARGE SCALE GENOMIC DNA]</scope>
    <source>
        <strain evidence="7">CGMCC 4.7466</strain>
    </source>
</reference>
<dbReference type="InterPro" id="IPR024607">
    <property type="entry name" value="Sulfatase_CS"/>
</dbReference>
<accession>A0ABV9SVA9</accession>
<evidence type="ECO:0000313" key="7">
    <source>
        <dbReference type="Proteomes" id="UP001595818"/>
    </source>
</evidence>
<comment type="similarity">
    <text evidence="1">Belongs to the sulfatase family.</text>
</comment>
<protein>
    <submittedName>
        <fullName evidence="6">Sulfatase</fullName>
    </submittedName>
</protein>
<dbReference type="EMBL" id="JBHSJJ010000001">
    <property type="protein sequence ID" value="MFC4870298.1"/>
    <property type="molecule type" value="Genomic_DNA"/>
</dbReference>
<dbReference type="Proteomes" id="UP001595818">
    <property type="component" value="Unassembled WGS sequence"/>
</dbReference>
<keyword evidence="2" id="KW-0479">Metal-binding</keyword>
<evidence type="ECO:0000256" key="1">
    <source>
        <dbReference type="ARBA" id="ARBA00008779"/>
    </source>
</evidence>
<comment type="caution">
    <text evidence="6">The sequence shown here is derived from an EMBL/GenBank/DDBJ whole genome shotgun (WGS) entry which is preliminary data.</text>
</comment>
<dbReference type="PROSITE" id="PS00523">
    <property type="entry name" value="SULFATASE_1"/>
    <property type="match status" value="1"/>
</dbReference>
<dbReference type="Gene3D" id="3.30.1120.10">
    <property type="match status" value="1"/>
</dbReference>
<keyword evidence="3" id="KW-0378">Hydrolase</keyword>